<organism evidence="3 4">
    <name type="scientific">Aquibacillus salsiterrae</name>
    <dbReference type="NCBI Taxonomy" id="2950439"/>
    <lineage>
        <taxon>Bacteria</taxon>
        <taxon>Bacillati</taxon>
        <taxon>Bacillota</taxon>
        <taxon>Bacilli</taxon>
        <taxon>Bacillales</taxon>
        <taxon>Bacillaceae</taxon>
        <taxon>Aquibacillus</taxon>
    </lineage>
</organism>
<keyword evidence="2" id="KW-0732">Signal</keyword>
<feature type="signal peptide" evidence="2">
    <location>
        <begin position="1"/>
        <end position="20"/>
    </location>
</feature>
<sequence length="386" mass="42059">MKNLPFLVILLFIVPLRAFADGSEGEHAQEVATNYWSYGLVASVLILIVCVGLYVWTKRKASSIGVKNKEDRELRKVLLGRATIYLWVAIAAVAATIVFLVLTNGTGSNDQAQTGKVNFPDVHGLGYSNDGEEIYVPAHDGLKVYKDGKWAPSTTSEANDYMGFSMFKDGFYSSGHPGPGSDLANPLGIIRSTDMGENMEVLDLYKEIDFHGMTVGYETEDIYVFNPSENSRMDQPGFFYSSDETKTWNQAKLVGLEGQATALAAHPTESGKVALGTKQGVYLSDNYGDDFQALAIQGPVTAVSFDFQGNLLVATAGGDLVQLNIASNETNQLVVPDLAEDVILYIQQNPVNKDELTFVTAEKDIYHSYDGGKTWEQSADKGVALE</sequence>
<reference evidence="3" key="1">
    <citation type="submission" date="2022-06" db="EMBL/GenBank/DDBJ databases">
        <title>Aquibacillus sp. a new bacterium isolated from soil saline samples.</title>
        <authorList>
            <person name="Galisteo C."/>
            <person name="De La Haba R."/>
            <person name="Sanchez-Porro C."/>
            <person name="Ventosa A."/>
        </authorList>
    </citation>
    <scope>NUCLEOTIDE SEQUENCE</scope>
    <source>
        <strain evidence="3">3ASR75-54</strain>
    </source>
</reference>
<evidence type="ECO:0000313" key="3">
    <source>
        <dbReference type="EMBL" id="MDC3418141.1"/>
    </source>
</evidence>
<proteinExistence type="predicted"/>
<dbReference type="Gene3D" id="2.130.10.10">
    <property type="entry name" value="YVTN repeat-like/Quinoprotein amine dehydrogenase"/>
    <property type="match status" value="1"/>
</dbReference>
<dbReference type="InterPro" id="IPR015943">
    <property type="entry name" value="WD40/YVTN_repeat-like_dom_sf"/>
</dbReference>
<name>A0A9X3WJD6_9BACI</name>
<dbReference type="Proteomes" id="UP001145069">
    <property type="component" value="Unassembled WGS sequence"/>
</dbReference>
<evidence type="ECO:0000256" key="1">
    <source>
        <dbReference type="SAM" id="Phobius"/>
    </source>
</evidence>
<comment type="caution">
    <text evidence="3">The sequence shown here is derived from an EMBL/GenBank/DDBJ whole genome shotgun (WGS) entry which is preliminary data.</text>
</comment>
<gene>
    <name evidence="3" type="ORF">NC799_14720</name>
</gene>
<evidence type="ECO:0000313" key="4">
    <source>
        <dbReference type="Proteomes" id="UP001145069"/>
    </source>
</evidence>
<feature type="transmembrane region" description="Helical" evidence="1">
    <location>
        <begin position="36"/>
        <end position="57"/>
    </location>
</feature>
<protein>
    <recommendedName>
        <fullName evidence="5">Glycosyl hydrolase</fullName>
    </recommendedName>
</protein>
<feature type="chain" id="PRO_5040824285" description="Glycosyl hydrolase" evidence="2">
    <location>
        <begin position="21"/>
        <end position="386"/>
    </location>
</feature>
<dbReference type="EMBL" id="JAMQKC010000020">
    <property type="protein sequence ID" value="MDC3418141.1"/>
    <property type="molecule type" value="Genomic_DNA"/>
</dbReference>
<dbReference type="NCBIfam" id="NF045728">
    <property type="entry name" value="glycosyl_F510_1955"/>
    <property type="match status" value="1"/>
</dbReference>
<dbReference type="InterPro" id="IPR054817">
    <property type="entry name" value="Glycosyl_F510_1955-like"/>
</dbReference>
<dbReference type="AlphaFoldDB" id="A0A9X3WJD6"/>
<keyword evidence="4" id="KW-1185">Reference proteome</keyword>
<evidence type="ECO:0008006" key="5">
    <source>
        <dbReference type="Google" id="ProtNLM"/>
    </source>
</evidence>
<dbReference type="RefSeq" id="WP_272447204.1">
    <property type="nucleotide sequence ID" value="NZ_JAMQKC010000020.1"/>
</dbReference>
<keyword evidence="1" id="KW-1133">Transmembrane helix</keyword>
<feature type="transmembrane region" description="Helical" evidence="1">
    <location>
        <begin position="78"/>
        <end position="102"/>
    </location>
</feature>
<keyword evidence="1" id="KW-0812">Transmembrane</keyword>
<dbReference type="SUPFAM" id="SSF110296">
    <property type="entry name" value="Oligoxyloglucan reducing end-specific cellobiohydrolase"/>
    <property type="match status" value="1"/>
</dbReference>
<accession>A0A9X3WJD6</accession>
<evidence type="ECO:0000256" key="2">
    <source>
        <dbReference type="SAM" id="SignalP"/>
    </source>
</evidence>
<keyword evidence="1" id="KW-0472">Membrane</keyword>